<dbReference type="Proteomes" id="UP000806378">
    <property type="component" value="Unassembled WGS sequence"/>
</dbReference>
<comment type="caution">
    <text evidence="9">The sequence shown here is derived from an EMBL/GenBank/DDBJ whole genome shotgun (WGS) entry which is preliminary data.</text>
</comment>
<keyword evidence="2" id="KW-0813">Transport</keyword>
<name>A0A8T0CPX5_CORYI</name>
<evidence type="ECO:0000256" key="1">
    <source>
        <dbReference type="ARBA" id="ARBA00004370"/>
    </source>
</evidence>
<keyword evidence="10" id="KW-1185">Reference proteome</keyword>
<organism evidence="9 10">
    <name type="scientific">Corymbia citriodora subsp. variegata</name>
    <dbReference type="NCBI Taxonomy" id="360336"/>
    <lineage>
        <taxon>Eukaryota</taxon>
        <taxon>Viridiplantae</taxon>
        <taxon>Streptophyta</taxon>
        <taxon>Embryophyta</taxon>
        <taxon>Tracheophyta</taxon>
        <taxon>Spermatophyta</taxon>
        <taxon>Magnoliopsida</taxon>
        <taxon>eudicotyledons</taxon>
        <taxon>Gunneridae</taxon>
        <taxon>Pentapetalae</taxon>
        <taxon>rosids</taxon>
        <taxon>malvids</taxon>
        <taxon>Myrtales</taxon>
        <taxon>Myrtaceae</taxon>
        <taxon>Myrtoideae</taxon>
        <taxon>Eucalypteae</taxon>
        <taxon>Corymbia</taxon>
    </lineage>
</organism>
<evidence type="ECO:0000256" key="5">
    <source>
        <dbReference type="ARBA" id="ARBA00022989"/>
    </source>
</evidence>
<keyword evidence="5 7" id="KW-1133">Transmembrane helix</keyword>
<keyword evidence="4" id="KW-0029">Amino-acid transport</keyword>
<feature type="transmembrane region" description="Helical" evidence="7">
    <location>
        <begin position="40"/>
        <end position="61"/>
    </location>
</feature>
<dbReference type="EMBL" id="MU089713">
    <property type="protein sequence ID" value="KAF7849718.1"/>
    <property type="molecule type" value="Genomic_DNA"/>
</dbReference>
<accession>A0A8T0CPX5</accession>
<keyword evidence="3 7" id="KW-0812">Transmembrane</keyword>
<evidence type="ECO:0000256" key="7">
    <source>
        <dbReference type="SAM" id="Phobius"/>
    </source>
</evidence>
<dbReference type="PANTHER" id="PTHR48017">
    <property type="entry name" value="OS05G0424000 PROTEIN-RELATED"/>
    <property type="match status" value="1"/>
</dbReference>
<feature type="domain" description="Amino acid transporter transmembrane" evidence="8">
    <location>
        <begin position="10"/>
        <end position="117"/>
    </location>
</feature>
<feature type="transmembrane region" description="Helical" evidence="7">
    <location>
        <begin position="81"/>
        <end position="102"/>
    </location>
</feature>
<evidence type="ECO:0000313" key="9">
    <source>
        <dbReference type="EMBL" id="KAF7849718.1"/>
    </source>
</evidence>
<proteinExistence type="predicted"/>
<reference evidence="9" key="1">
    <citation type="submission" date="2020-05" db="EMBL/GenBank/DDBJ databases">
        <title>WGS assembly of Corymbia citriodora subspecies variegata.</title>
        <authorList>
            <person name="Barry K."/>
            <person name="Hundley H."/>
            <person name="Shu S."/>
            <person name="Jenkins J."/>
            <person name="Grimwood J."/>
            <person name="Baten A."/>
        </authorList>
    </citation>
    <scope>NUCLEOTIDE SEQUENCE</scope>
    <source>
        <strain evidence="9">CV2-018</strain>
    </source>
</reference>
<dbReference type="Gramene" id="rna-gnl|WGS:JABURB|Cocit.L0354.1">
    <property type="protein sequence ID" value="cds-KAF7849718.1"/>
    <property type="gene ID" value="gene-BT93_L0354"/>
</dbReference>
<evidence type="ECO:0000256" key="2">
    <source>
        <dbReference type="ARBA" id="ARBA00022448"/>
    </source>
</evidence>
<evidence type="ECO:0000256" key="4">
    <source>
        <dbReference type="ARBA" id="ARBA00022970"/>
    </source>
</evidence>
<evidence type="ECO:0000313" key="10">
    <source>
        <dbReference type="Proteomes" id="UP000806378"/>
    </source>
</evidence>
<gene>
    <name evidence="9" type="ORF">BT93_L0354</name>
</gene>
<evidence type="ECO:0000256" key="6">
    <source>
        <dbReference type="ARBA" id="ARBA00023136"/>
    </source>
</evidence>
<keyword evidence="6 7" id="KW-0472">Membrane</keyword>
<dbReference type="AlphaFoldDB" id="A0A8T0CPX5"/>
<dbReference type="GO" id="GO:0016020">
    <property type="term" value="C:membrane"/>
    <property type="evidence" value="ECO:0007669"/>
    <property type="project" value="UniProtKB-SubCell"/>
</dbReference>
<evidence type="ECO:0000256" key="3">
    <source>
        <dbReference type="ARBA" id="ARBA00022692"/>
    </source>
</evidence>
<dbReference type="GO" id="GO:0006865">
    <property type="term" value="P:amino acid transport"/>
    <property type="evidence" value="ECO:0007669"/>
    <property type="project" value="UniProtKB-KW"/>
</dbReference>
<sequence length="143" mass="16025">MEVLPGSWCIAFAYSYPTIFIEIQDAIRSPPLEAKTMKKAMLVSVTVITLFYMLCGCMGYAAFGDSAPGHLLAGFGFFNPYWLVDIANLAIVIHLVGAYQMFAQPLYASMEKYATRKFAGSRLITQEIEIPIPLKTTRYMAFR</sequence>
<dbReference type="OrthoDB" id="40134at2759"/>
<dbReference type="Pfam" id="PF01490">
    <property type="entry name" value="Aa_trans"/>
    <property type="match status" value="1"/>
</dbReference>
<protein>
    <recommendedName>
        <fullName evidence="8">Amino acid transporter transmembrane domain-containing protein</fullName>
    </recommendedName>
</protein>
<comment type="subcellular location">
    <subcellularLocation>
        <location evidence="1">Membrane</location>
    </subcellularLocation>
</comment>
<dbReference type="InterPro" id="IPR013057">
    <property type="entry name" value="AA_transpt_TM"/>
</dbReference>
<evidence type="ECO:0000259" key="8">
    <source>
        <dbReference type="Pfam" id="PF01490"/>
    </source>
</evidence>